<feature type="compositionally biased region" description="Polar residues" evidence="1">
    <location>
        <begin position="873"/>
        <end position="885"/>
    </location>
</feature>
<evidence type="ECO:0000313" key="3">
    <source>
        <dbReference type="Proteomes" id="UP000799423"/>
    </source>
</evidence>
<name>A0A6A7BMT0_9PLEO</name>
<evidence type="ECO:0000313" key="2">
    <source>
        <dbReference type="EMBL" id="KAF2856683.1"/>
    </source>
</evidence>
<feature type="compositionally biased region" description="Low complexity" evidence="1">
    <location>
        <begin position="1095"/>
        <end position="1115"/>
    </location>
</feature>
<feature type="compositionally biased region" description="Polar residues" evidence="1">
    <location>
        <begin position="496"/>
        <end position="507"/>
    </location>
</feature>
<feature type="compositionally biased region" description="Low complexity" evidence="1">
    <location>
        <begin position="314"/>
        <end position="329"/>
    </location>
</feature>
<gene>
    <name evidence="2" type="ORF">T440DRAFT_437612</name>
</gene>
<feature type="region of interest" description="Disordered" evidence="1">
    <location>
        <begin position="727"/>
        <end position="780"/>
    </location>
</feature>
<reference evidence="2" key="1">
    <citation type="submission" date="2020-01" db="EMBL/GenBank/DDBJ databases">
        <authorList>
            <consortium name="DOE Joint Genome Institute"/>
            <person name="Haridas S."/>
            <person name="Albert R."/>
            <person name="Binder M."/>
            <person name="Bloem J."/>
            <person name="Labutti K."/>
            <person name="Salamov A."/>
            <person name="Andreopoulos B."/>
            <person name="Baker S.E."/>
            <person name="Barry K."/>
            <person name="Bills G."/>
            <person name="Bluhm B.H."/>
            <person name="Cannon C."/>
            <person name="Castanera R."/>
            <person name="Culley D.E."/>
            <person name="Daum C."/>
            <person name="Ezra D."/>
            <person name="Gonzalez J.B."/>
            <person name="Henrissat B."/>
            <person name="Kuo A."/>
            <person name="Liang C."/>
            <person name="Lipzen A."/>
            <person name="Lutzoni F."/>
            <person name="Magnuson J."/>
            <person name="Mondo S."/>
            <person name="Nolan M."/>
            <person name="Ohm R."/>
            <person name="Pangilinan J."/>
            <person name="Park H.-J."/>
            <person name="Ramirez L."/>
            <person name="Alfaro M."/>
            <person name="Sun H."/>
            <person name="Tritt A."/>
            <person name="Yoshinaga Y."/>
            <person name="Zwiers L.-H."/>
            <person name="Turgeon B.G."/>
            <person name="Goodwin S.B."/>
            <person name="Spatafora J.W."/>
            <person name="Crous P.W."/>
            <person name="Grigoriev I.V."/>
        </authorList>
    </citation>
    <scope>NUCLEOTIDE SEQUENCE</scope>
    <source>
        <strain evidence="2">IPT5</strain>
    </source>
</reference>
<feature type="region of interest" description="Disordered" evidence="1">
    <location>
        <begin position="287"/>
        <end position="382"/>
    </location>
</feature>
<feature type="compositionally biased region" description="Basic residues" evidence="1">
    <location>
        <begin position="763"/>
        <end position="772"/>
    </location>
</feature>
<keyword evidence="3" id="KW-1185">Reference proteome</keyword>
<feature type="region of interest" description="Disordered" evidence="1">
    <location>
        <begin position="187"/>
        <end position="226"/>
    </location>
</feature>
<protein>
    <submittedName>
        <fullName evidence="2">Uncharacterized protein</fullName>
    </submittedName>
</protein>
<feature type="region of interest" description="Disordered" evidence="1">
    <location>
        <begin position="241"/>
        <end position="269"/>
    </location>
</feature>
<dbReference type="EMBL" id="MU006288">
    <property type="protein sequence ID" value="KAF2856683.1"/>
    <property type="molecule type" value="Genomic_DNA"/>
</dbReference>
<dbReference type="Proteomes" id="UP000799423">
    <property type="component" value="Unassembled WGS sequence"/>
</dbReference>
<dbReference type="OrthoDB" id="3538943at2759"/>
<proteinExistence type="predicted"/>
<dbReference type="AlphaFoldDB" id="A0A6A7BMT0"/>
<feature type="region of interest" description="Disordered" evidence="1">
    <location>
        <begin position="1023"/>
        <end position="1139"/>
    </location>
</feature>
<accession>A0A6A7BMT0</accession>
<feature type="compositionally biased region" description="Polar residues" evidence="1">
    <location>
        <begin position="1067"/>
        <end position="1083"/>
    </location>
</feature>
<feature type="compositionally biased region" description="Polar residues" evidence="1">
    <location>
        <begin position="809"/>
        <end position="826"/>
    </location>
</feature>
<sequence>MAIRLHAWLNEKFEEQLLLGDHWLREKNRDKQLEYSGDKAADKAAGVKSERPRDWRGLYHDNGSCLDIIDSAPPQRGRALQVVGLDPLTLSDGQSQVVARIEPAYIHHPSGRSPPLSHLPRQAVLAVRAYTIRYTSYGPPHDRLRLILHTVDWIGLSTKPVWGAVPLQHVEEVRTVLQQLDHTRATEDRRRLLPDPETAVGTPIEDEDKQGIMAPPMDDGESLSQTQQPYTQVNFAAQMGPSIRSRTGGSEPQVLGTNRLEPILAGNTQRKDLRQASCNMDPRSLLSLLQNSGGVPPPAPDVQRSFQQPESVHTPASPTTPSRPSGTVTQQKPSSVRKNQTAQPDSPPLPPRQTQATEVETCPPVLAESPKGSRFKEKSGDRDDCNNAIMECSWMKGFVFNSESSVPDHFQRTVLAKPESWYKTQPGILPFPEHNVPIRLFSQICAIADENAAAQGHTQSDDEDTVDPSPDSDPEEEEVASSSESITKAPQDDEPPTSQISWSASSTPEPPQRPASFKHGLPPDSSLETGESAQNTKLTPVLPSIIASQAEEKEPSVPPSSPPVIEMPIDSDEEMEMETSVPQALGEDTTGDYVAAPSRGGVVASQSIGPKPAVQVRETPYAKSKRIHASPRGSDPAPIHEMKDASSASVVLGTYDDPALATPADEERSHNAMMNNAIVEREVINLSSGEEEGHADQTKPAVARTRSIEDVSMLDSKSCTENQVMKAHTANDSGHRVRPLQDANRMSISGSTKRKLAESPTKSSKRQPKRREIKIVGFGDVSRPTVDLALALRKERADSLQRFRETRKSSTNLKSGQGSPSNTDADQISEAMDVDTSKKPPSKSNSRAMSPRHQSLYDEPSPPKPLPRAERSPATSPQPAYAVAQSQIPATVVSARPNVQPTSSNVAEPVLSATESSTIFDKFQAAYPQYAADAKHFKGMCTQMYKLEEDDKMVPKWQWDDFIIRNRTDYRAYLDECGDTGDSPEPYHRFYKDTIRETLYTKGIVDSKRILWKALEELGSKPLAPPVEEQRQSKTSRTSLPGAFSQPKRPSDARTPEVPRQRPRHSLPSNAHTSQRTPIPSSYTSTPAFSPPVVPASARVPTSASTTSKPAASKSNLLSRLSHDPTPRVSRTPEGTGDPFREFYFAVQRAKSVIGNGTVDRDKPWPQNLEGRPTVADVPRGKVDVLSWKDIL</sequence>
<feature type="compositionally biased region" description="Polar residues" evidence="1">
    <location>
        <begin position="330"/>
        <end position="344"/>
    </location>
</feature>
<feature type="compositionally biased region" description="Acidic residues" evidence="1">
    <location>
        <begin position="461"/>
        <end position="479"/>
    </location>
</feature>
<feature type="compositionally biased region" description="Basic and acidic residues" evidence="1">
    <location>
        <begin position="797"/>
        <end position="808"/>
    </location>
</feature>
<evidence type="ECO:0000256" key="1">
    <source>
        <dbReference type="SAM" id="MobiDB-lite"/>
    </source>
</evidence>
<feature type="region of interest" description="Disordered" evidence="1">
    <location>
        <begin position="797"/>
        <end position="885"/>
    </location>
</feature>
<feature type="region of interest" description="Disordered" evidence="1">
    <location>
        <begin position="452"/>
        <end position="567"/>
    </location>
</feature>
<organism evidence="2 3">
    <name type="scientific">Plenodomus tracheiphilus IPT5</name>
    <dbReference type="NCBI Taxonomy" id="1408161"/>
    <lineage>
        <taxon>Eukaryota</taxon>
        <taxon>Fungi</taxon>
        <taxon>Dikarya</taxon>
        <taxon>Ascomycota</taxon>
        <taxon>Pezizomycotina</taxon>
        <taxon>Dothideomycetes</taxon>
        <taxon>Pleosporomycetidae</taxon>
        <taxon>Pleosporales</taxon>
        <taxon>Pleosporineae</taxon>
        <taxon>Leptosphaeriaceae</taxon>
        <taxon>Plenodomus</taxon>
    </lineage>
</organism>
<feature type="region of interest" description="Disordered" evidence="1">
    <location>
        <begin position="602"/>
        <end position="646"/>
    </location>
</feature>
<feature type="compositionally biased region" description="Polar residues" evidence="1">
    <location>
        <begin position="526"/>
        <end position="538"/>
    </location>
</feature>
<feature type="compositionally biased region" description="Basic and acidic residues" evidence="1">
    <location>
        <begin position="1049"/>
        <end position="1060"/>
    </location>
</feature>